<sequence length="149" mass="16276">MTDRSVLRTLVLAVAALATLFSLSFIATPVKFLAADVPMSHLLAVGRVTFRASIAIESILLFALFVSARGPSRRLIIVAIATVALQWIFIMPELNDRTMARIAGAAVGPSALHHWWIILDVIRLATYAFVVHTCSRHLRNTVGTNVLES</sequence>
<dbReference type="RefSeq" id="WP_221424228.1">
    <property type="nucleotide sequence ID" value="NZ_CP081295.1"/>
</dbReference>
<evidence type="ECO:0000256" key="1">
    <source>
        <dbReference type="SAM" id="Phobius"/>
    </source>
</evidence>
<keyword evidence="3" id="KW-1185">Reference proteome</keyword>
<keyword evidence="1" id="KW-0472">Membrane</keyword>
<gene>
    <name evidence="2" type="ORF">K3148_07495</name>
</gene>
<feature type="transmembrane region" description="Helical" evidence="1">
    <location>
        <begin position="50"/>
        <end position="68"/>
    </location>
</feature>
<keyword evidence="1" id="KW-0812">Transmembrane</keyword>
<feature type="transmembrane region" description="Helical" evidence="1">
    <location>
        <begin position="75"/>
        <end position="92"/>
    </location>
</feature>
<accession>A0ABX8ZNF4</accession>
<organism evidence="2 3">
    <name type="scientific">Qipengyuania aurantiaca</name>
    <dbReference type="NCBI Taxonomy" id="2867233"/>
    <lineage>
        <taxon>Bacteria</taxon>
        <taxon>Pseudomonadati</taxon>
        <taxon>Pseudomonadota</taxon>
        <taxon>Alphaproteobacteria</taxon>
        <taxon>Sphingomonadales</taxon>
        <taxon>Erythrobacteraceae</taxon>
        <taxon>Qipengyuania</taxon>
    </lineage>
</organism>
<evidence type="ECO:0000313" key="3">
    <source>
        <dbReference type="Proteomes" id="UP000824281"/>
    </source>
</evidence>
<protein>
    <recommendedName>
        <fullName evidence="4">DUF4149 domain-containing protein</fullName>
    </recommendedName>
</protein>
<reference evidence="2 3" key="1">
    <citation type="submission" date="2021-08" db="EMBL/GenBank/DDBJ databases">
        <title>Comparative Genomics Analysis of the Genus Qipengyuania Reveals Extensive Genetic Diversity and Metabolic Versatility, Including the Description of Fifteen Novel Species.</title>
        <authorList>
            <person name="Liu Y."/>
        </authorList>
    </citation>
    <scope>NUCLEOTIDE SEQUENCE [LARGE SCALE GENOMIC DNA]</scope>
    <source>
        <strain evidence="2 3">1NDH13</strain>
    </source>
</reference>
<evidence type="ECO:0000313" key="2">
    <source>
        <dbReference type="EMBL" id="QZD88713.1"/>
    </source>
</evidence>
<evidence type="ECO:0008006" key="4">
    <source>
        <dbReference type="Google" id="ProtNLM"/>
    </source>
</evidence>
<keyword evidence="1" id="KW-1133">Transmembrane helix</keyword>
<dbReference type="Proteomes" id="UP000824281">
    <property type="component" value="Chromosome"/>
</dbReference>
<proteinExistence type="predicted"/>
<feature type="transmembrane region" description="Helical" evidence="1">
    <location>
        <begin position="112"/>
        <end position="130"/>
    </location>
</feature>
<dbReference type="EMBL" id="CP081295">
    <property type="protein sequence ID" value="QZD88713.1"/>
    <property type="molecule type" value="Genomic_DNA"/>
</dbReference>
<name>A0ABX8ZNF4_9SPHN</name>